<evidence type="ECO:0000313" key="1">
    <source>
        <dbReference type="EnsemblPlants" id="cds.novel_model_5935_5bd9a17a"/>
    </source>
</evidence>
<reference evidence="1" key="2">
    <citation type="submission" date="2021-03" db="UniProtKB">
        <authorList>
            <consortium name="EnsemblPlants"/>
        </authorList>
    </citation>
    <scope>IDENTIFICATION</scope>
</reference>
<dbReference type="AlphaFoldDB" id="A0A803R7A0"/>
<organism evidence="1 2">
    <name type="scientific">Cannabis sativa</name>
    <name type="common">Hemp</name>
    <name type="synonym">Marijuana</name>
    <dbReference type="NCBI Taxonomy" id="3483"/>
    <lineage>
        <taxon>Eukaryota</taxon>
        <taxon>Viridiplantae</taxon>
        <taxon>Streptophyta</taxon>
        <taxon>Embryophyta</taxon>
        <taxon>Tracheophyta</taxon>
        <taxon>Spermatophyta</taxon>
        <taxon>Magnoliopsida</taxon>
        <taxon>eudicotyledons</taxon>
        <taxon>Gunneridae</taxon>
        <taxon>Pentapetalae</taxon>
        <taxon>rosids</taxon>
        <taxon>fabids</taxon>
        <taxon>Rosales</taxon>
        <taxon>Cannabaceae</taxon>
        <taxon>Cannabis</taxon>
    </lineage>
</organism>
<proteinExistence type="predicted"/>
<keyword evidence="2" id="KW-1185">Reference proteome</keyword>
<evidence type="ECO:0000313" key="2">
    <source>
        <dbReference type="Proteomes" id="UP000596661"/>
    </source>
</evidence>
<dbReference type="EMBL" id="UZAU01000623">
    <property type="status" value="NOT_ANNOTATED_CDS"/>
    <property type="molecule type" value="Genomic_DNA"/>
</dbReference>
<name>A0A803R7A0_CANSA</name>
<dbReference type="Gramene" id="novel_model_5935_5bd9a17a">
    <property type="protein sequence ID" value="cds.novel_model_5935_5bd9a17a"/>
    <property type="gene ID" value="novel_gene_3039_5bd9a17a"/>
</dbReference>
<sequence>MKKKKKKKKKKREREREFYLGFQFSIFILEIGNYSKEEEEKFGRGTWSIVTSSKWVVISISLFF</sequence>
<protein>
    <submittedName>
        <fullName evidence="1">Uncharacterized protein</fullName>
    </submittedName>
</protein>
<dbReference type="Proteomes" id="UP000596661">
    <property type="component" value="Chromosome 6"/>
</dbReference>
<dbReference type="EnsemblPlants" id="novel_model_5935_5bd9a17a">
    <property type="protein sequence ID" value="cds.novel_model_5935_5bd9a17a"/>
    <property type="gene ID" value="novel_gene_3039_5bd9a17a"/>
</dbReference>
<reference evidence="1" key="1">
    <citation type="submission" date="2018-11" db="EMBL/GenBank/DDBJ databases">
        <authorList>
            <person name="Grassa J C."/>
        </authorList>
    </citation>
    <scope>NUCLEOTIDE SEQUENCE [LARGE SCALE GENOMIC DNA]</scope>
</reference>
<accession>A0A803R7A0</accession>